<dbReference type="KEGG" id="char:105900793"/>
<feature type="compositionally biased region" description="Polar residues" evidence="1">
    <location>
        <begin position="756"/>
        <end position="768"/>
    </location>
</feature>
<feature type="compositionally biased region" description="Polar residues" evidence="1">
    <location>
        <begin position="818"/>
        <end position="831"/>
    </location>
</feature>
<keyword evidence="2" id="KW-1185">Reference proteome</keyword>
<dbReference type="RefSeq" id="XP_042564305.1">
    <property type="nucleotide sequence ID" value="XM_042708371.1"/>
</dbReference>
<evidence type="ECO:0000313" key="2">
    <source>
        <dbReference type="Proteomes" id="UP000515152"/>
    </source>
</evidence>
<feature type="compositionally biased region" description="Pro residues" evidence="1">
    <location>
        <begin position="365"/>
        <end position="386"/>
    </location>
</feature>
<feature type="compositionally biased region" description="Basic and acidic residues" evidence="1">
    <location>
        <begin position="429"/>
        <end position="438"/>
    </location>
</feature>
<feature type="compositionally biased region" description="Gly residues" evidence="1">
    <location>
        <begin position="247"/>
        <end position="259"/>
    </location>
</feature>
<sequence length="831" mass="93183">MVRPRSGSPRVKHRSYTSDYGSQNGGEHPRAFHSGRGGGGPGKAPPGWREAHNNRGRKAPYPDRPRSVPWQQKSPQARDHGPPSPWQSKSQENYLGYASSSQPSDAHRRYGDPAPPRPGLAQCRPSPHDPSLAQRRPSPHDPSLAQRRPSPHDPSLARSHHSRQYDGGPRGFQSRPQNPDHRSHNKQVYPQPPPHHRSPFRTPRQEEQRPWGSRSQSPSCPSRRPLPKHQHIMTQAGDRGRGRGGRGRGGGGGVSGNGCGRQAFWGGDRGPADRGNPPYPSPRGQHHHPQPRNGEGRCPPSNSPLRKEREFHSRERYQESPQVVLQAGWSSSTERDHGNERRRSSRERMERMGGPSRHGNEPEQHWPPPSPSQQYRPPPHTLPPPRGKLAPLLLDPTRRQRHRRQHGDSRDSTTLKGTDRGGSSGYKWKFPEMLEQPRPHPPPLFKHFQREASLAPPPRGFGGRGLSLRDKSRLLKNRKFREDSVARFKTTLPPPPAAPQQQPRMAHRPPAHPDRSLNPRHHQAAAGHHVAAAASARKLPKRSSSSRKAGLDDSPEPVNPAVSEGDQDQEHKSPQYRRRPSSSRHRTGESLCVKLPVKSSVSEEPAKNEELHTPWKPHPYHFLRGYFQTLCKLLNVPTSPSKLSNSVPLCSANVAFLLSMKSGGVEGLSHCWLFCDLHFSPGLSYFPISPIPLDHQHLSRDLVVVSQWEAGSPENDDGDCDDDHGMEDQEDVVKETSVFHSNRITGPQEPQEPKATASSPQEQNNQNKRLVRRPLMSLKTVRPLKKFGQMAVVATKRSQSIVSKYRLMRQKAPPTPARISQPQQSTSHRRW</sequence>
<feature type="compositionally biased region" description="Basic and acidic residues" evidence="1">
    <location>
        <begin position="305"/>
        <end position="318"/>
    </location>
</feature>
<feature type="compositionally biased region" description="Basic and acidic residues" evidence="1">
    <location>
        <begin position="406"/>
        <end position="419"/>
    </location>
</feature>
<dbReference type="GeneID" id="105900793"/>
<feature type="compositionally biased region" description="Polar residues" evidence="1">
    <location>
        <begin position="86"/>
        <end position="104"/>
    </location>
</feature>
<feature type="compositionally biased region" description="Low complexity" evidence="1">
    <location>
        <begin position="524"/>
        <end position="537"/>
    </location>
</feature>
<evidence type="ECO:0000313" key="3">
    <source>
        <dbReference type="RefSeq" id="XP_042564305.1"/>
    </source>
</evidence>
<evidence type="ECO:0000256" key="1">
    <source>
        <dbReference type="SAM" id="MobiDB-lite"/>
    </source>
</evidence>
<feature type="compositionally biased region" description="Polar residues" evidence="1">
    <location>
        <begin position="319"/>
        <end position="332"/>
    </location>
</feature>
<feature type="region of interest" description="Disordered" evidence="1">
    <location>
        <begin position="742"/>
        <end position="775"/>
    </location>
</feature>
<accession>A0A8M1KNX5</accession>
<proteinExistence type="predicted"/>
<feature type="compositionally biased region" description="Low complexity" evidence="1">
    <location>
        <begin position="213"/>
        <end position="223"/>
    </location>
</feature>
<gene>
    <name evidence="3" type="primary">si:ch211-114c12.2</name>
</gene>
<protein>
    <submittedName>
        <fullName evidence="3">LOW QUALITY PROTEIN: serine/arginine repetitive matrix protein 1</fullName>
    </submittedName>
</protein>
<dbReference type="OrthoDB" id="8963371at2759"/>
<dbReference type="Proteomes" id="UP000515152">
    <property type="component" value="Chromosome 8"/>
</dbReference>
<organism evidence="2 3">
    <name type="scientific">Clupea harengus</name>
    <name type="common">Atlantic herring</name>
    <dbReference type="NCBI Taxonomy" id="7950"/>
    <lineage>
        <taxon>Eukaryota</taxon>
        <taxon>Metazoa</taxon>
        <taxon>Chordata</taxon>
        <taxon>Craniata</taxon>
        <taxon>Vertebrata</taxon>
        <taxon>Euteleostomi</taxon>
        <taxon>Actinopterygii</taxon>
        <taxon>Neopterygii</taxon>
        <taxon>Teleostei</taxon>
        <taxon>Clupei</taxon>
        <taxon>Clupeiformes</taxon>
        <taxon>Clupeoidei</taxon>
        <taxon>Clupeidae</taxon>
        <taxon>Clupea</taxon>
    </lineage>
</organism>
<dbReference type="AlphaFoldDB" id="A0A8M1KNX5"/>
<name>A0A8M1KNX5_CLUHA</name>
<feature type="region of interest" description="Disordered" evidence="1">
    <location>
        <begin position="798"/>
        <end position="831"/>
    </location>
</feature>
<feature type="compositionally biased region" description="Basic and acidic residues" evidence="1">
    <location>
        <begin position="333"/>
        <end position="351"/>
    </location>
</feature>
<reference evidence="3" key="1">
    <citation type="submission" date="2025-08" db="UniProtKB">
        <authorList>
            <consortium name="RefSeq"/>
        </authorList>
    </citation>
    <scope>IDENTIFICATION</scope>
</reference>
<feature type="region of interest" description="Disordered" evidence="1">
    <location>
        <begin position="1"/>
        <end position="612"/>
    </location>
</feature>
<feature type="compositionally biased region" description="Basic residues" evidence="1">
    <location>
        <begin position="574"/>
        <end position="585"/>
    </location>
</feature>